<accession>A0ABM7ZM80</accession>
<evidence type="ECO:0000313" key="2">
    <source>
        <dbReference type="Proteomes" id="UP001059597"/>
    </source>
</evidence>
<dbReference type="EMBL" id="AP026073">
    <property type="protein sequence ID" value="BDM67508.1"/>
    <property type="molecule type" value="Genomic_DNA"/>
</dbReference>
<gene>
    <name evidence="1" type="ORF">HEK616_09950</name>
</gene>
<protein>
    <submittedName>
        <fullName evidence="1">Uncharacterized protein</fullName>
    </submittedName>
</protein>
<keyword evidence="2" id="KW-1185">Reference proteome</keyword>
<reference evidence="1" key="1">
    <citation type="submission" date="2022-06" db="EMBL/GenBank/DDBJ databases">
        <title>Complete genome sequence of Streptomyces nigrescens HEK616.</title>
        <authorList>
            <person name="Asamizu S."/>
            <person name="Onaka H."/>
        </authorList>
    </citation>
    <scope>NUCLEOTIDE SEQUENCE</scope>
    <source>
        <strain evidence="1">HEK616</strain>
    </source>
</reference>
<organism evidence="1 2">
    <name type="scientific">Streptomyces nigrescens</name>
    <dbReference type="NCBI Taxonomy" id="1920"/>
    <lineage>
        <taxon>Bacteria</taxon>
        <taxon>Bacillati</taxon>
        <taxon>Actinomycetota</taxon>
        <taxon>Actinomycetes</taxon>
        <taxon>Kitasatosporales</taxon>
        <taxon>Streptomycetaceae</taxon>
        <taxon>Streptomyces</taxon>
    </lineage>
</organism>
<dbReference type="Proteomes" id="UP001059597">
    <property type="component" value="Chromosome"/>
</dbReference>
<name>A0ABM7ZM80_STRNI</name>
<sequence>MSITRERLPGDQMPRNTTLFRSRPTRQETATAASALERELRAAGLSGLRPALGGDDEEPHVTLNGIDAVTAAELARLLRKGMRRTYKIASDLHAALLSHGLEDFPTPYVHNASIHLGDVSVSTADRLALILGAPPQPDLPDLPDWPEAQQVYERLNTAFVKATRGGFMDMHLHPYCQRCDHDPAITLGELKVRTARRLVTALQYGA</sequence>
<proteinExistence type="predicted"/>
<evidence type="ECO:0000313" key="1">
    <source>
        <dbReference type="EMBL" id="BDM67508.1"/>
    </source>
</evidence>